<evidence type="ECO:0000313" key="5">
    <source>
        <dbReference type="Proteomes" id="UP000249248"/>
    </source>
</evidence>
<comment type="caution">
    <text evidence="4">The sequence shown here is derived from an EMBL/GenBank/DDBJ whole genome shotgun (WGS) entry which is preliminary data.</text>
</comment>
<dbReference type="AlphaFoldDB" id="A0A2W1N026"/>
<keyword evidence="1 4" id="KW-0489">Methyltransferase</keyword>
<name>A0A2W1N026_9FLAO</name>
<proteinExistence type="predicted"/>
<dbReference type="OrthoDB" id="9811589at2"/>
<dbReference type="SUPFAM" id="SSF53335">
    <property type="entry name" value="S-adenosyl-L-methionine-dependent methyltransferases"/>
    <property type="match status" value="1"/>
</dbReference>
<dbReference type="PANTHER" id="PTHR43861">
    <property type="entry name" value="TRANS-ACONITATE 2-METHYLTRANSFERASE-RELATED"/>
    <property type="match status" value="1"/>
</dbReference>
<dbReference type="GO" id="GO:0032259">
    <property type="term" value="P:methylation"/>
    <property type="evidence" value="ECO:0007669"/>
    <property type="project" value="UniProtKB-KW"/>
</dbReference>
<accession>A0A2W1N026</accession>
<evidence type="ECO:0000256" key="2">
    <source>
        <dbReference type="ARBA" id="ARBA00022679"/>
    </source>
</evidence>
<dbReference type="InterPro" id="IPR029063">
    <property type="entry name" value="SAM-dependent_MTases_sf"/>
</dbReference>
<evidence type="ECO:0000259" key="3">
    <source>
        <dbReference type="Pfam" id="PF13649"/>
    </source>
</evidence>
<keyword evidence="2 4" id="KW-0808">Transferase</keyword>
<keyword evidence="5" id="KW-1185">Reference proteome</keyword>
<evidence type="ECO:0000313" key="4">
    <source>
        <dbReference type="EMBL" id="PZE17044.1"/>
    </source>
</evidence>
<dbReference type="Proteomes" id="UP000249248">
    <property type="component" value="Unassembled WGS sequence"/>
</dbReference>
<dbReference type="RefSeq" id="WP_111063168.1">
    <property type="nucleotide sequence ID" value="NZ_JBHUCU010000032.1"/>
</dbReference>
<dbReference type="Gene3D" id="3.40.50.150">
    <property type="entry name" value="Vaccinia Virus protein VP39"/>
    <property type="match status" value="1"/>
</dbReference>
<dbReference type="EMBL" id="QKSB01000005">
    <property type="protein sequence ID" value="PZE17044.1"/>
    <property type="molecule type" value="Genomic_DNA"/>
</dbReference>
<dbReference type="GO" id="GO:0008168">
    <property type="term" value="F:methyltransferase activity"/>
    <property type="evidence" value="ECO:0007669"/>
    <property type="project" value="UniProtKB-KW"/>
</dbReference>
<dbReference type="InterPro" id="IPR041698">
    <property type="entry name" value="Methyltransf_25"/>
</dbReference>
<dbReference type="CDD" id="cd02440">
    <property type="entry name" value="AdoMet_MTases"/>
    <property type="match status" value="1"/>
</dbReference>
<sequence length="242" mass="28306">MKNWFESWFDTKYYHILYKDRDLGEAEFFIENLTKELALPQNTKILDLACGKGRHAKFLNKLGFDVVGVDLSAASIDYAKRMENSTLHFFEHDMRKPLPGHEFDCVFNLFTSIGYFEDQDDNIKMLHAVHSYLKPKGNLIIDFLNVAQVERDMLAFETKQIEGIDFNISKSIVNNVIEKTIRFKDQGKDYEYHERVHALTLENFEYFLNAADFEIVKTVGDYNLTDFNVGNSDRLIIFAKKR</sequence>
<reference evidence="4 5" key="1">
    <citation type="submission" date="2018-06" db="EMBL/GenBank/DDBJ databases">
        <title>The draft genome sequence of Crocinitomix sp. SM1701.</title>
        <authorList>
            <person name="Zhang X."/>
        </authorList>
    </citation>
    <scope>NUCLEOTIDE SEQUENCE [LARGE SCALE GENOMIC DNA]</scope>
    <source>
        <strain evidence="4 5">SM1701</strain>
    </source>
</reference>
<dbReference type="Pfam" id="PF13649">
    <property type="entry name" value="Methyltransf_25"/>
    <property type="match status" value="1"/>
</dbReference>
<dbReference type="Gene3D" id="2.20.25.110">
    <property type="entry name" value="S-adenosyl-L-methionine-dependent methyltransferases"/>
    <property type="match status" value="1"/>
</dbReference>
<evidence type="ECO:0000256" key="1">
    <source>
        <dbReference type="ARBA" id="ARBA00022603"/>
    </source>
</evidence>
<protein>
    <submittedName>
        <fullName evidence="4">SAM-dependent methyltransferase</fullName>
    </submittedName>
</protein>
<gene>
    <name evidence="4" type="ORF">DNU06_09860</name>
</gene>
<organism evidence="4 5">
    <name type="scientific">Putridiphycobacter roseus</name>
    <dbReference type="NCBI Taxonomy" id="2219161"/>
    <lineage>
        <taxon>Bacteria</taxon>
        <taxon>Pseudomonadati</taxon>
        <taxon>Bacteroidota</taxon>
        <taxon>Flavobacteriia</taxon>
        <taxon>Flavobacteriales</taxon>
        <taxon>Crocinitomicaceae</taxon>
        <taxon>Putridiphycobacter</taxon>
    </lineage>
</organism>
<feature type="domain" description="Methyltransferase" evidence="3">
    <location>
        <begin position="45"/>
        <end position="137"/>
    </location>
</feature>
<dbReference type="PANTHER" id="PTHR43861:SF1">
    <property type="entry name" value="TRANS-ACONITATE 2-METHYLTRANSFERASE"/>
    <property type="match status" value="1"/>
</dbReference>